<comment type="function">
    <text evidence="3">May be involved in the turnover of nuclear polyadenylated (pA+) RNA.</text>
</comment>
<dbReference type="SMART" id="SM00360">
    <property type="entry name" value="RRM"/>
    <property type="match status" value="1"/>
</dbReference>
<name>A0A1V8T755_9PEZI</name>
<feature type="compositionally biased region" description="Basic and acidic residues" evidence="6">
    <location>
        <begin position="405"/>
        <end position="416"/>
    </location>
</feature>
<keyword evidence="10" id="KW-1185">Reference proteome</keyword>
<evidence type="ECO:0000256" key="6">
    <source>
        <dbReference type="SAM" id="MobiDB-lite"/>
    </source>
</evidence>
<evidence type="ECO:0000259" key="7">
    <source>
        <dbReference type="PROSITE" id="PS50102"/>
    </source>
</evidence>
<evidence type="ECO:0000256" key="3">
    <source>
        <dbReference type="ARBA" id="ARBA00043866"/>
    </source>
</evidence>
<dbReference type="PROSITE" id="PS50103">
    <property type="entry name" value="ZF_C3H1"/>
    <property type="match status" value="1"/>
</dbReference>
<feature type="compositionally biased region" description="Polar residues" evidence="6">
    <location>
        <begin position="191"/>
        <end position="200"/>
    </location>
</feature>
<dbReference type="InterPro" id="IPR000571">
    <property type="entry name" value="Znf_CCCH"/>
</dbReference>
<feature type="domain" description="C3H1-type" evidence="8">
    <location>
        <begin position="199"/>
        <end position="227"/>
    </location>
</feature>
<evidence type="ECO:0000256" key="1">
    <source>
        <dbReference type="ARBA" id="ARBA00022664"/>
    </source>
</evidence>
<feature type="compositionally biased region" description="Pro residues" evidence="6">
    <location>
        <begin position="178"/>
        <end position="187"/>
    </location>
</feature>
<keyword evidence="1" id="KW-0507">mRNA processing</keyword>
<keyword evidence="2 4" id="KW-0694">RNA-binding</keyword>
<keyword evidence="5" id="KW-0862">Zinc</keyword>
<dbReference type="PROSITE" id="PS50102">
    <property type="entry name" value="RRM"/>
    <property type="match status" value="1"/>
</dbReference>
<dbReference type="GO" id="GO:0006397">
    <property type="term" value="P:mRNA processing"/>
    <property type="evidence" value="ECO:0007669"/>
    <property type="project" value="UniProtKB-KW"/>
</dbReference>
<dbReference type="EMBL" id="NAJO01000015">
    <property type="protein sequence ID" value="OQO07243.1"/>
    <property type="molecule type" value="Genomic_DNA"/>
</dbReference>
<dbReference type="GO" id="GO:0003723">
    <property type="term" value="F:RNA binding"/>
    <property type="evidence" value="ECO:0007669"/>
    <property type="project" value="UniProtKB-UniRule"/>
</dbReference>
<dbReference type="SUPFAM" id="SSF101233">
    <property type="entry name" value="PWI domain"/>
    <property type="match status" value="1"/>
</dbReference>
<dbReference type="InterPro" id="IPR000504">
    <property type="entry name" value="RRM_dom"/>
</dbReference>
<dbReference type="AlphaFoldDB" id="A0A1V8T755"/>
<organism evidence="9 10">
    <name type="scientific">Cryoendolithus antarcticus</name>
    <dbReference type="NCBI Taxonomy" id="1507870"/>
    <lineage>
        <taxon>Eukaryota</taxon>
        <taxon>Fungi</taxon>
        <taxon>Dikarya</taxon>
        <taxon>Ascomycota</taxon>
        <taxon>Pezizomycotina</taxon>
        <taxon>Dothideomycetes</taxon>
        <taxon>Dothideomycetidae</taxon>
        <taxon>Cladosporiales</taxon>
        <taxon>Cladosporiaceae</taxon>
        <taxon>Cryoendolithus</taxon>
    </lineage>
</organism>
<feature type="region of interest" description="Disordered" evidence="6">
    <location>
        <begin position="505"/>
        <end position="524"/>
    </location>
</feature>
<protein>
    <recommendedName>
        <fullName evidence="11">C3H1-type domain-containing protein</fullName>
    </recommendedName>
</protein>
<evidence type="ECO:0008006" key="11">
    <source>
        <dbReference type="Google" id="ProtNLM"/>
    </source>
</evidence>
<evidence type="ECO:0000313" key="9">
    <source>
        <dbReference type="EMBL" id="OQO07243.1"/>
    </source>
</evidence>
<keyword evidence="5" id="KW-0479">Metal-binding</keyword>
<feature type="region of interest" description="Disordered" evidence="6">
    <location>
        <begin position="627"/>
        <end position="665"/>
    </location>
</feature>
<feature type="compositionally biased region" description="Acidic residues" evidence="6">
    <location>
        <begin position="656"/>
        <end position="665"/>
    </location>
</feature>
<dbReference type="InterPro" id="IPR035979">
    <property type="entry name" value="RBD_domain_sf"/>
</dbReference>
<dbReference type="InterPro" id="IPR036483">
    <property type="entry name" value="PWI_dom_sf"/>
</dbReference>
<evidence type="ECO:0000259" key="8">
    <source>
        <dbReference type="PROSITE" id="PS50103"/>
    </source>
</evidence>
<feature type="compositionally biased region" description="Basic residues" evidence="6">
    <location>
        <begin position="120"/>
        <end position="129"/>
    </location>
</feature>
<feature type="region of interest" description="Disordered" evidence="6">
    <location>
        <begin position="405"/>
        <end position="427"/>
    </location>
</feature>
<dbReference type="InterPro" id="IPR045137">
    <property type="entry name" value="RBM26/27"/>
</dbReference>
<evidence type="ECO:0000256" key="2">
    <source>
        <dbReference type="ARBA" id="ARBA00022884"/>
    </source>
</evidence>
<dbReference type="Proteomes" id="UP000192596">
    <property type="component" value="Unassembled WGS sequence"/>
</dbReference>
<dbReference type="GO" id="GO:0008270">
    <property type="term" value="F:zinc ion binding"/>
    <property type="evidence" value="ECO:0007669"/>
    <property type="project" value="UniProtKB-KW"/>
</dbReference>
<dbReference type="PANTHER" id="PTHR14398">
    <property type="entry name" value="RNA RECOGNITION RRM/RNP DOMAIN"/>
    <property type="match status" value="1"/>
</dbReference>
<feature type="region of interest" description="Disordered" evidence="6">
    <location>
        <begin position="110"/>
        <end position="160"/>
    </location>
</feature>
<reference evidence="10" key="1">
    <citation type="submission" date="2017-03" db="EMBL/GenBank/DDBJ databases">
        <title>Genomes of endolithic fungi from Antarctica.</title>
        <authorList>
            <person name="Coleine C."/>
            <person name="Masonjones S."/>
            <person name="Stajich J.E."/>
        </authorList>
    </citation>
    <scope>NUCLEOTIDE SEQUENCE [LARGE SCALE GENOMIC DNA]</scope>
    <source>
        <strain evidence="10">CCFEE 5527</strain>
    </source>
</reference>
<dbReference type="GO" id="GO:0005634">
    <property type="term" value="C:nucleus"/>
    <property type="evidence" value="ECO:0007669"/>
    <property type="project" value="TreeGrafter"/>
</dbReference>
<evidence type="ECO:0000256" key="4">
    <source>
        <dbReference type="PROSITE-ProRule" id="PRU00176"/>
    </source>
</evidence>
<feature type="zinc finger region" description="C3H1-type" evidence="5">
    <location>
        <begin position="199"/>
        <end position="227"/>
    </location>
</feature>
<feature type="domain" description="RRM" evidence="7">
    <location>
        <begin position="294"/>
        <end position="366"/>
    </location>
</feature>
<dbReference type="Gene3D" id="1.20.1390.10">
    <property type="entry name" value="PWI domain"/>
    <property type="match status" value="1"/>
</dbReference>
<dbReference type="Pfam" id="PF01480">
    <property type="entry name" value="PWI"/>
    <property type="match status" value="1"/>
</dbReference>
<gene>
    <name evidence="9" type="ORF">B0A48_07813</name>
</gene>
<feature type="compositionally biased region" description="Low complexity" evidence="6">
    <location>
        <begin position="513"/>
        <end position="523"/>
    </location>
</feature>
<feature type="region of interest" description="Disordered" evidence="6">
    <location>
        <begin position="442"/>
        <end position="468"/>
    </location>
</feature>
<dbReference type="CDD" id="cd12257">
    <property type="entry name" value="RRM1_RBM26_like"/>
    <property type="match status" value="1"/>
</dbReference>
<dbReference type="STRING" id="1507870.A0A1V8T755"/>
<evidence type="ECO:0000313" key="10">
    <source>
        <dbReference type="Proteomes" id="UP000192596"/>
    </source>
</evidence>
<dbReference type="InParanoid" id="A0A1V8T755"/>
<dbReference type="SUPFAM" id="SSF54928">
    <property type="entry name" value="RNA-binding domain, RBD"/>
    <property type="match status" value="1"/>
</dbReference>
<sequence length="665" mass="73540">MHLDDNDSELLKTWVIKRLSDISDADSDVLADYVLALVKSDDPDAVVRETCISNLQDFLQDSTESFVDEVIAVITTKQFDPSHVPLTTGVAPNGNGSRKRSLEDDGAIESLSHHGDVGHRPTKQMRRGNARGGRFQQPSQQQWQPGNQLPAPPNAPTVDVNNPFAALLAMQQMMGLPPLPGMPPMPSSQPYHTSGHASSKSGRRCYDYDAKGYCAQGASCNFEHGEDAIILPPNEPYDPSNSTLAQFPAPPDMQYRDAAISRGRGRGRGQSAYRGGNRRADISHAGQNYDRANTTIVVEQIPEDHFDESNVRDFFSKFGQIDEVNMRAYKRLATVKFDTYDSAKAAYDSPKVVFDNRFVKVYWHKMDESTSKTNGHQPVQELDTEMKGVEPVPEVDLVAIEKKQAEAQKRHDENMKQRAAADQQRTELDTKLKSMEEETRKLAAKLAKKAGKADEPSDGDQEQDRTAELKKQLAQLEAEAREFGIDPSVPSEAWSPYNARGRGGYRGRGAPRGRGYQQGYRNGWAAPTTRGGAVKRLDNRPRTISITFLDGAFDQHDEALKQYLLLSNHLDFANLSRHPDRADAALLVFEERYRAENFMAAAASGVPHIGQVALAWQANPPAAKIESANVDAPSDEASRMDMSDPAGMPETAQAFDVDDGDDRWA</sequence>
<keyword evidence="5" id="KW-0863">Zinc-finger</keyword>
<comment type="caution">
    <text evidence="9">The sequence shown here is derived from an EMBL/GenBank/DDBJ whole genome shotgun (WGS) entry which is preliminary data.</text>
</comment>
<dbReference type="Gene3D" id="3.30.70.330">
    <property type="match status" value="1"/>
</dbReference>
<dbReference type="InterPro" id="IPR002483">
    <property type="entry name" value="PWI_dom"/>
</dbReference>
<feature type="region of interest" description="Disordered" evidence="6">
    <location>
        <begin position="178"/>
        <end position="202"/>
    </location>
</feature>
<dbReference type="Pfam" id="PF00076">
    <property type="entry name" value="RRM_1"/>
    <property type="match status" value="1"/>
</dbReference>
<dbReference type="PANTHER" id="PTHR14398:SF0">
    <property type="entry name" value="ZINC FINGER PROTEIN SWM"/>
    <property type="match status" value="1"/>
</dbReference>
<dbReference type="OrthoDB" id="443401at2759"/>
<evidence type="ECO:0000256" key="5">
    <source>
        <dbReference type="PROSITE-ProRule" id="PRU00723"/>
    </source>
</evidence>
<proteinExistence type="predicted"/>
<feature type="compositionally biased region" description="Low complexity" evidence="6">
    <location>
        <begin position="136"/>
        <end position="149"/>
    </location>
</feature>
<dbReference type="InterPro" id="IPR012677">
    <property type="entry name" value="Nucleotide-bd_a/b_plait_sf"/>
</dbReference>
<accession>A0A1V8T755</accession>